<dbReference type="InterPro" id="IPR007159">
    <property type="entry name" value="SpoVT-AbrB_dom"/>
</dbReference>
<dbReference type="Pfam" id="PF04014">
    <property type="entry name" value="MazE_antitoxin"/>
    <property type="match status" value="1"/>
</dbReference>
<dbReference type="InterPro" id="IPR037914">
    <property type="entry name" value="SpoVT-AbrB_sf"/>
</dbReference>
<dbReference type="SUPFAM" id="SSF89447">
    <property type="entry name" value="AbrB/MazE/MraZ-like"/>
    <property type="match status" value="1"/>
</dbReference>
<sequence>MSQLAKLSQKGQITVPAEVRKRLQLKAGDTLAWEVLENGKISVHRVEESLDASYLTALNDVLSEWNSTEDDEAYRNL</sequence>
<dbReference type="NCBIfam" id="TIGR01439">
    <property type="entry name" value="lp_hng_hel_AbrB"/>
    <property type="match status" value="1"/>
</dbReference>
<dbReference type="GO" id="GO:0003677">
    <property type="term" value="F:DNA binding"/>
    <property type="evidence" value="ECO:0007669"/>
    <property type="project" value="InterPro"/>
</dbReference>
<dbReference type="SMART" id="SM00966">
    <property type="entry name" value="SpoVT_AbrB"/>
    <property type="match status" value="1"/>
</dbReference>
<proteinExistence type="predicted"/>
<dbReference type="Gene3D" id="2.10.260.10">
    <property type="match status" value="1"/>
</dbReference>
<organism evidence="2 3">
    <name type="scientific">Nitrosomonas oligotropha</name>
    <dbReference type="NCBI Taxonomy" id="42354"/>
    <lineage>
        <taxon>Bacteria</taxon>
        <taxon>Pseudomonadati</taxon>
        <taxon>Pseudomonadota</taxon>
        <taxon>Betaproteobacteria</taxon>
        <taxon>Nitrosomonadales</taxon>
        <taxon>Nitrosomonadaceae</taxon>
        <taxon>Nitrosomonas</taxon>
    </lineage>
</organism>
<dbReference type="RefSeq" id="WP_090317010.1">
    <property type="nucleotide sequence ID" value="NZ_FNOE01000005.1"/>
</dbReference>
<accession>A0A1H8MAW8</accession>
<keyword evidence="3" id="KW-1185">Reference proteome</keyword>
<dbReference type="EMBL" id="FODO01000005">
    <property type="protein sequence ID" value="SEO14296.1"/>
    <property type="molecule type" value="Genomic_DNA"/>
</dbReference>
<dbReference type="STRING" id="42354.SAMN05216333_10529"/>
<dbReference type="AlphaFoldDB" id="A0A1H8MAW8"/>
<evidence type="ECO:0000313" key="3">
    <source>
        <dbReference type="Proteomes" id="UP000198814"/>
    </source>
</evidence>
<reference evidence="3" key="1">
    <citation type="submission" date="2016-10" db="EMBL/GenBank/DDBJ databases">
        <authorList>
            <person name="Varghese N."/>
            <person name="Submissions S."/>
        </authorList>
    </citation>
    <scope>NUCLEOTIDE SEQUENCE [LARGE SCALE GENOMIC DNA]</scope>
    <source>
        <strain evidence="3">Nm76</strain>
    </source>
</reference>
<name>A0A1H8MAW8_9PROT</name>
<dbReference type="Proteomes" id="UP000198814">
    <property type="component" value="Unassembled WGS sequence"/>
</dbReference>
<dbReference type="OrthoDB" id="9811597at2"/>
<gene>
    <name evidence="2" type="ORF">SAMN05216333_10529</name>
</gene>
<evidence type="ECO:0000259" key="1">
    <source>
        <dbReference type="SMART" id="SM00966"/>
    </source>
</evidence>
<protein>
    <submittedName>
        <fullName evidence="2">Transcriptional regulator, AbrB family</fullName>
    </submittedName>
</protein>
<feature type="domain" description="SpoVT-AbrB" evidence="1">
    <location>
        <begin position="5"/>
        <end position="51"/>
    </location>
</feature>
<evidence type="ECO:0000313" key="2">
    <source>
        <dbReference type="EMBL" id="SEO14296.1"/>
    </source>
</evidence>